<dbReference type="PANTHER" id="PTHR42834:SF1">
    <property type="entry name" value="ENDONUCLEASE_EXONUCLEASE_PHOSPHATASE FAMILY PROTEIN (AFU_ORTHOLOGUE AFUA_3G09210)"/>
    <property type="match status" value="1"/>
</dbReference>
<keyword evidence="2" id="KW-0378">Hydrolase</keyword>
<keyword evidence="2" id="KW-0540">Nuclease</keyword>
<accession>A0A806JY77</accession>
<dbReference type="PROSITE" id="PS51257">
    <property type="entry name" value="PROKAR_LIPOPROTEIN"/>
    <property type="match status" value="1"/>
</dbReference>
<dbReference type="PANTHER" id="PTHR42834">
    <property type="entry name" value="ENDONUCLEASE/EXONUCLEASE/PHOSPHATASE FAMILY PROTEIN (AFU_ORTHOLOGUE AFUA_3G09210)"/>
    <property type="match status" value="1"/>
</dbReference>
<dbReference type="Gene3D" id="3.60.10.10">
    <property type="entry name" value="Endonuclease/exonuclease/phosphatase"/>
    <property type="match status" value="1"/>
</dbReference>
<keyword evidence="2" id="KW-0269">Exonuclease</keyword>
<dbReference type="SUPFAM" id="SSF56219">
    <property type="entry name" value="DNase I-like"/>
    <property type="match status" value="1"/>
</dbReference>
<dbReference type="InterPro" id="IPR005135">
    <property type="entry name" value="Endo/exonuclease/phosphatase"/>
</dbReference>
<evidence type="ECO:0000313" key="2">
    <source>
        <dbReference type="EMBL" id="AGS51795.1"/>
    </source>
</evidence>
<reference evidence="2" key="1">
    <citation type="submission" date="2012-03" db="EMBL/GenBank/DDBJ databases">
        <title>Functional metagenomics reveals considerable lignocellulase gene clusters in the gut microbiome of a wood-feeding higher termite.</title>
        <authorList>
            <person name="Liu N."/>
        </authorList>
    </citation>
    <scope>NUCLEOTIDE SEQUENCE</scope>
</reference>
<evidence type="ECO:0000259" key="1">
    <source>
        <dbReference type="Pfam" id="PF19580"/>
    </source>
</evidence>
<dbReference type="GO" id="GO:0004527">
    <property type="term" value="F:exonuclease activity"/>
    <property type="evidence" value="ECO:0007669"/>
    <property type="project" value="UniProtKB-KW"/>
</dbReference>
<proteinExistence type="predicted"/>
<keyword evidence="2" id="KW-0255">Endonuclease</keyword>
<protein>
    <submittedName>
        <fullName evidence="2">Putative endonuclease/exonuclease/phosphatase</fullName>
    </submittedName>
</protein>
<dbReference type="InterPro" id="IPR036691">
    <property type="entry name" value="Endo/exonu/phosph_ase_sf"/>
</dbReference>
<dbReference type="EMBL" id="JQ844171">
    <property type="protein sequence ID" value="AGS51795.1"/>
    <property type="molecule type" value="Genomic_DNA"/>
</dbReference>
<dbReference type="AlphaFoldDB" id="A0A806JY77"/>
<name>A0A806JY77_9BACT</name>
<sequence length="372" mass="41503">MKKNYFGCFAVYLALFLLVLLAGCSLSESKAEGEAADRSIVLMTWNVHNLFDGKDNGYEYDEFLESAGWSTEKYLGRINSISVAIDSIEPRPDIIVLQEIESLKILEDLSFSMKEGFTWSHFANNPGAALGLGVLSRLPLSETKVHSITINGDTTPRPVLEVRIQSNDEAFVIFACHWKSKLGGDNATENVRMASARVILRRIRELQKKEPDVGIIITGDLNINHDDFYRRGANIICALLPDDPYCAEITGSLDAGSKRIAAVQKGFIVISKNKPPSPVHFPEGTVILFSPWTRDLENGSYYYRHNWETIDHFLISGHFFNNSGWEYERALVMNNNSHFVNSSGVPVSYNVRTGAGLSDHLPLLLVLKTVSD</sequence>
<dbReference type="GO" id="GO:0004519">
    <property type="term" value="F:endonuclease activity"/>
    <property type="evidence" value="ECO:0007669"/>
    <property type="project" value="UniProtKB-KW"/>
</dbReference>
<feature type="domain" description="Endonuclease/exonuclease/phosphatase" evidence="1">
    <location>
        <begin position="44"/>
        <end position="225"/>
    </location>
</feature>
<organism evidence="2">
    <name type="scientific">uncultured bacterium contig00053</name>
    <dbReference type="NCBI Taxonomy" id="1181537"/>
    <lineage>
        <taxon>Bacteria</taxon>
        <taxon>environmental samples</taxon>
    </lineage>
</organism>
<dbReference type="Pfam" id="PF19580">
    <property type="entry name" value="Exo_endo_phos_3"/>
    <property type="match status" value="1"/>
</dbReference>